<organism evidence="6 7">
    <name type="scientific">Methylocapsa polymorpha</name>
    <dbReference type="NCBI Taxonomy" id="3080828"/>
    <lineage>
        <taxon>Bacteria</taxon>
        <taxon>Pseudomonadati</taxon>
        <taxon>Pseudomonadota</taxon>
        <taxon>Alphaproteobacteria</taxon>
        <taxon>Hyphomicrobiales</taxon>
        <taxon>Beijerinckiaceae</taxon>
        <taxon>Methylocapsa</taxon>
    </lineage>
</organism>
<keyword evidence="3 5" id="KW-1133">Transmembrane helix</keyword>
<dbReference type="PANTHER" id="PTHR43847">
    <property type="entry name" value="BLL3993 PROTEIN"/>
    <property type="match status" value="1"/>
</dbReference>
<keyword evidence="4 5" id="KW-0472">Membrane</keyword>
<dbReference type="RefSeq" id="WP_407340683.1">
    <property type="nucleotide sequence ID" value="NZ_CP136862.1"/>
</dbReference>
<dbReference type="GO" id="GO:0004671">
    <property type="term" value="F:protein C-terminal S-isoprenylcysteine carboxyl O-methyltransferase activity"/>
    <property type="evidence" value="ECO:0007669"/>
    <property type="project" value="UniProtKB-EC"/>
</dbReference>
<feature type="transmembrane region" description="Helical" evidence="5">
    <location>
        <begin position="72"/>
        <end position="91"/>
    </location>
</feature>
<dbReference type="InterPro" id="IPR052527">
    <property type="entry name" value="Metal_cation-efflux_comp"/>
</dbReference>
<keyword evidence="6" id="KW-0489">Methyltransferase</keyword>
<protein>
    <submittedName>
        <fullName evidence="6">Isoprenylcysteine carboxylmethyltransferase family protein</fullName>
        <ecNumber evidence="6">2.1.1.100</ecNumber>
        <ecNumber evidence="6">2.1.1.334</ecNumber>
    </submittedName>
</protein>
<evidence type="ECO:0000313" key="6">
    <source>
        <dbReference type="EMBL" id="WOJ91095.1"/>
    </source>
</evidence>
<evidence type="ECO:0000256" key="1">
    <source>
        <dbReference type="ARBA" id="ARBA00004127"/>
    </source>
</evidence>
<dbReference type="Proteomes" id="UP001626536">
    <property type="component" value="Chromosome"/>
</dbReference>
<dbReference type="InterPro" id="IPR007318">
    <property type="entry name" value="Phopholipid_MeTrfase"/>
</dbReference>
<feature type="transmembrane region" description="Helical" evidence="5">
    <location>
        <begin position="5"/>
        <end position="25"/>
    </location>
</feature>
<evidence type="ECO:0000256" key="3">
    <source>
        <dbReference type="ARBA" id="ARBA00022989"/>
    </source>
</evidence>
<dbReference type="EC" id="2.1.1.100" evidence="6"/>
<dbReference type="Gene3D" id="1.20.120.1630">
    <property type="match status" value="1"/>
</dbReference>
<keyword evidence="2 5" id="KW-0812">Transmembrane</keyword>
<dbReference type="Pfam" id="PF04191">
    <property type="entry name" value="PEMT"/>
    <property type="match status" value="1"/>
</dbReference>
<evidence type="ECO:0000256" key="5">
    <source>
        <dbReference type="SAM" id="Phobius"/>
    </source>
</evidence>
<sequence length="225" mass="25314">MKAKVWIALGAEFFIFAALLFGSAGTLSWRAAWAFLVLFFGAALLITRKLAQDEPGLLDERLKLPFQQGQPIWDKIFLAGFIVYFFAWLPLMGLDAVRFGWSVMPEWVPWIAADGVAIALWISFRTLQANPFAASVVRIQTERGHRVISSGPYAYVRHPLYASALLLLPSIALMLGSWAGLVATIPLIGALIARTVLEDRELHQSLFGYDSYARRVRFRLLPFIW</sequence>
<reference evidence="6 7" key="1">
    <citation type="submission" date="2023-10" db="EMBL/GenBank/DDBJ databases">
        <title>Novel methanotroph of the genus Methylocapsa from a subarctic wetland.</title>
        <authorList>
            <person name="Belova S.E."/>
            <person name="Oshkin I.Y."/>
            <person name="Miroshnikov K."/>
            <person name="Dedysh S.N."/>
        </authorList>
    </citation>
    <scope>NUCLEOTIDE SEQUENCE [LARGE SCALE GENOMIC DNA]</scope>
    <source>
        <strain evidence="6 7">RX1</strain>
    </source>
</reference>
<evidence type="ECO:0000256" key="4">
    <source>
        <dbReference type="ARBA" id="ARBA00023136"/>
    </source>
</evidence>
<keyword evidence="7" id="KW-1185">Reference proteome</keyword>
<gene>
    <name evidence="6" type="ORF">RZS28_07390</name>
</gene>
<feature type="transmembrane region" description="Helical" evidence="5">
    <location>
        <begin position="31"/>
        <end position="51"/>
    </location>
</feature>
<dbReference type="EC" id="2.1.1.334" evidence="6"/>
<dbReference type="GO" id="GO:0032259">
    <property type="term" value="P:methylation"/>
    <property type="evidence" value="ECO:0007669"/>
    <property type="project" value="UniProtKB-KW"/>
</dbReference>
<proteinExistence type="predicted"/>
<feature type="transmembrane region" description="Helical" evidence="5">
    <location>
        <begin position="165"/>
        <end position="193"/>
    </location>
</feature>
<dbReference type="PANTHER" id="PTHR43847:SF1">
    <property type="entry name" value="BLL3993 PROTEIN"/>
    <property type="match status" value="1"/>
</dbReference>
<accession>A0ABZ0HXM8</accession>
<name>A0ABZ0HXM8_9HYPH</name>
<keyword evidence="6" id="KW-0808">Transferase</keyword>
<comment type="subcellular location">
    <subcellularLocation>
        <location evidence="1">Endomembrane system</location>
        <topology evidence="1">Multi-pass membrane protein</topology>
    </subcellularLocation>
</comment>
<dbReference type="EMBL" id="CP136862">
    <property type="protein sequence ID" value="WOJ91095.1"/>
    <property type="molecule type" value="Genomic_DNA"/>
</dbReference>
<evidence type="ECO:0000256" key="2">
    <source>
        <dbReference type="ARBA" id="ARBA00022692"/>
    </source>
</evidence>
<evidence type="ECO:0000313" key="7">
    <source>
        <dbReference type="Proteomes" id="UP001626536"/>
    </source>
</evidence>